<evidence type="ECO:0000313" key="2">
    <source>
        <dbReference type="EMBL" id="PAV20681.1"/>
    </source>
</evidence>
<dbReference type="SUPFAM" id="SSF55347">
    <property type="entry name" value="Glyceraldehyde-3-phosphate dehydrogenase-like, C-terminal domain"/>
    <property type="match status" value="1"/>
</dbReference>
<protein>
    <submittedName>
        <fullName evidence="2">Streptomycin biosynthesis</fullName>
    </submittedName>
</protein>
<dbReference type="PANTHER" id="PTHR43377:SF12">
    <property type="entry name" value="BINDING ROSSMANN FOLD OXIDOREDUCTASE, PUTATIVE (AFU_ORTHOLOGUE AFUA_3G11840)-RELATED"/>
    <property type="match status" value="1"/>
</dbReference>
<dbReference type="SUPFAM" id="SSF51735">
    <property type="entry name" value="NAD(P)-binding Rossmann-fold domains"/>
    <property type="match status" value="1"/>
</dbReference>
<dbReference type="PANTHER" id="PTHR43377">
    <property type="entry name" value="BILIVERDIN REDUCTASE A"/>
    <property type="match status" value="1"/>
</dbReference>
<evidence type="ECO:0000259" key="1">
    <source>
        <dbReference type="Pfam" id="PF01408"/>
    </source>
</evidence>
<gene>
    <name evidence="2" type="ORF">PNOK_0330800</name>
</gene>
<evidence type="ECO:0000313" key="3">
    <source>
        <dbReference type="Proteomes" id="UP000217199"/>
    </source>
</evidence>
<dbReference type="Gene3D" id="3.40.50.720">
    <property type="entry name" value="NAD(P)-binding Rossmann-like Domain"/>
    <property type="match status" value="1"/>
</dbReference>
<sequence>MFLAHRPRGISCYFLRMNDLLNGDQINGNPDTPIRLAIIGCGQRGKNYSEYAILAPAECKVVAIAEPRPKAREAMASTHNVEDGLIFNTWEDLHKASTESIKATGNKLADAIIVAVQDRLHCEVVLAFTEQGYDILCEKPLATNVGDCIRISEAVKKAGIIFGIGHVLRYSPYSKAMAEVIYSGSLGKLINIQHLEPVGYYHFAHAYVRGAWANEEESTFSLMAKSCHDIDIMCGMISPAVPIRVSSFGSLQHFKKSEKPPAAGSATRCLECPIEGECPYSAKSIYLDRIKAGETGWPVSTLVDGIPDIENITHALQTTSYGKCVYESSNNVVDNQIVNIEFSSGATASFTMVAFTSLICERQTRLHFTHGEIVGDMNEFTVTDFRARANSSSKNATDVEVDVNNNTPGKILYRPPRDGGGHGGGDLGLIAAFVRAVRKQDQQELGVTLDEIIRSHLVVFAAETARLKNQVVDVKEFIKESKITYLPN</sequence>
<comment type="caution">
    <text evidence="2">The sequence shown here is derived from an EMBL/GenBank/DDBJ whole genome shotgun (WGS) entry which is preliminary data.</text>
</comment>
<accession>A0A286UM36</accession>
<name>A0A286UM36_9AGAM</name>
<dbReference type="OrthoDB" id="64915at2759"/>
<dbReference type="InParanoid" id="A0A286UM36"/>
<proteinExistence type="predicted"/>
<dbReference type="AlphaFoldDB" id="A0A286UM36"/>
<dbReference type="Proteomes" id="UP000217199">
    <property type="component" value="Unassembled WGS sequence"/>
</dbReference>
<dbReference type="Gene3D" id="3.30.360.10">
    <property type="entry name" value="Dihydrodipicolinate Reductase, domain 2"/>
    <property type="match status" value="1"/>
</dbReference>
<dbReference type="EMBL" id="NBII01000003">
    <property type="protein sequence ID" value="PAV20681.1"/>
    <property type="molecule type" value="Genomic_DNA"/>
</dbReference>
<reference evidence="2 3" key="1">
    <citation type="journal article" date="2017" name="Mol. Ecol.">
        <title>Comparative and population genomic landscape of Phellinus noxius: A hypervariable fungus causing root rot in trees.</title>
        <authorList>
            <person name="Chung C.L."/>
            <person name="Lee T.J."/>
            <person name="Akiba M."/>
            <person name="Lee H.H."/>
            <person name="Kuo T.H."/>
            <person name="Liu D."/>
            <person name="Ke H.M."/>
            <person name="Yokoi T."/>
            <person name="Roa M.B."/>
            <person name="Lu M.J."/>
            <person name="Chang Y.Y."/>
            <person name="Ann P.J."/>
            <person name="Tsai J.N."/>
            <person name="Chen C.Y."/>
            <person name="Tzean S.S."/>
            <person name="Ota Y."/>
            <person name="Hattori T."/>
            <person name="Sahashi N."/>
            <person name="Liou R.F."/>
            <person name="Kikuchi T."/>
            <person name="Tsai I.J."/>
        </authorList>
    </citation>
    <scope>NUCLEOTIDE SEQUENCE [LARGE SCALE GENOMIC DNA]</scope>
    <source>
        <strain evidence="2 3">FFPRI411160</strain>
    </source>
</reference>
<dbReference type="Pfam" id="PF01408">
    <property type="entry name" value="GFO_IDH_MocA"/>
    <property type="match status" value="1"/>
</dbReference>
<dbReference type="STRING" id="2282107.A0A286UM36"/>
<dbReference type="InterPro" id="IPR036291">
    <property type="entry name" value="NAD(P)-bd_dom_sf"/>
</dbReference>
<organism evidence="2 3">
    <name type="scientific">Pyrrhoderma noxium</name>
    <dbReference type="NCBI Taxonomy" id="2282107"/>
    <lineage>
        <taxon>Eukaryota</taxon>
        <taxon>Fungi</taxon>
        <taxon>Dikarya</taxon>
        <taxon>Basidiomycota</taxon>
        <taxon>Agaricomycotina</taxon>
        <taxon>Agaricomycetes</taxon>
        <taxon>Hymenochaetales</taxon>
        <taxon>Hymenochaetaceae</taxon>
        <taxon>Pyrrhoderma</taxon>
    </lineage>
</organism>
<feature type="domain" description="Gfo/Idh/MocA-like oxidoreductase N-terminal" evidence="1">
    <location>
        <begin position="34"/>
        <end position="166"/>
    </location>
</feature>
<keyword evidence="3" id="KW-1185">Reference proteome</keyword>
<dbReference type="InterPro" id="IPR000683">
    <property type="entry name" value="Gfo/Idh/MocA-like_OxRdtase_N"/>
</dbReference>
<dbReference type="GO" id="GO:0000166">
    <property type="term" value="F:nucleotide binding"/>
    <property type="evidence" value="ECO:0007669"/>
    <property type="project" value="InterPro"/>
</dbReference>
<dbReference type="InterPro" id="IPR051450">
    <property type="entry name" value="Gfo/Idh/MocA_Oxidoreductases"/>
</dbReference>